<dbReference type="Pfam" id="PF01103">
    <property type="entry name" value="Omp85"/>
    <property type="match status" value="1"/>
</dbReference>
<dbReference type="Proteomes" id="UP000451565">
    <property type="component" value="Unassembled WGS sequence"/>
</dbReference>
<gene>
    <name evidence="8" type="ORF">GEV47_05485</name>
</gene>
<comment type="caution">
    <text evidence="8">The sequence shown here is derived from an EMBL/GenBank/DDBJ whole genome shotgun (WGS) entry which is preliminary data.</text>
</comment>
<dbReference type="Gene3D" id="2.40.160.50">
    <property type="entry name" value="membrane protein fhac: a member of the omp85/tpsb transporter family"/>
    <property type="match status" value="1"/>
</dbReference>
<evidence type="ECO:0000256" key="6">
    <source>
        <dbReference type="ARBA" id="ARBA00023237"/>
    </source>
</evidence>
<dbReference type="PANTHER" id="PTHR12815">
    <property type="entry name" value="SORTING AND ASSEMBLY MACHINERY SAMM50 PROTEIN FAMILY MEMBER"/>
    <property type="match status" value="1"/>
</dbReference>
<dbReference type="InterPro" id="IPR039910">
    <property type="entry name" value="D15-like"/>
</dbReference>
<protein>
    <submittedName>
        <fullName evidence="8">BamA/TamA family outer membrane protein</fullName>
    </submittedName>
</protein>
<evidence type="ECO:0000313" key="9">
    <source>
        <dbReference type="Proteomes" id="UP000451565"/>
    </source>
</evidence>
<sequence length="600" mass="67224">MTCRLKLALCLRESLRLILFTLVPLISGLTISNFAFAAYKVEIDAPKEIKALLTDHLDLVRYQKRDDISEDQLKFMIETVNEKITQLTSTQGYFSPTTEVKVDDGKTPVIHLTVDLHQRTIVSSAKIEVVGPVETEVPERIPRVQRNWSLPVGAPFQQSTWDDAKQHALRLLQYKRFPAAKIVDSQARIDPDEHDAQLSVKYDSGPTFTLGPLQITGARRYPVKIIENVNPLAIGEEYDIDRLLYLQRQIQNTNYYGNVIVGIDDDPAHAGMVPVKVQVTEFAAQRIRTGVGYDTDTGAHVQGRYTNYNVFDKAYVFDSQLKLEQRSQAASLELDMPPDERSFVNGIVSSYTRTTSEGVDLRSLQSGLKRTRSFENYDTTWTLTYYRDQLRQDIGATLPPNTVVFPGEHQALVPGFAWTRRDVDDQIFPSDGDIVTIQAGVALKGLLTDQTFMRLYSRYKKFIPMAKRDIVIFRIEGGAISSAGTVSSVPASLLFRAGGVDSVRGYSYDSIGTSFNGTVYPTKFLMTASAEYQHWFTREWGAAVFYDVGTATNSWADKETKVGIGPGIRWRSPVGPVNLDLGYGVQAKQFRPHISLGIAF</sequence>
<feature type="domain" description="Bacterial surface antigen (D15)" evidence="7">
    <location>
        <begin position="310"/>
        <end position="589"/>
    </location>
</feature>
<evidence type="ECO:0000256" key="5">
    <source>
        <dbReference type="ARBA" id="ARBA00023136"/>
    </source>
</evidence>
<evidence type="ECO:0000313" key="8">
    <source>
        <dbReference type="EMBL" id="MQR00133.1"/>
    </source>
</evidence>
<dbReference type="InterPro" id="IPR000184">
    <property type="entry name" value="Bac_surfAg_D15"/>
</dbReference>
<dbReference type="OrthoDB" id="9769707at2"/>
<evidence type="ECO:0000256" key="4">
    <source>
        <dbReference type="ARBA" id="ARBA00022729"/>
    </source>
</evidence>
<evidence type="ECO:0000259" key="7">
    <source>
        <dbReference type="Pfam" id="PF01103"/>
    </source>
</evidence>
<keyword evidence="2" id="KW-1134">Transmembrane beta strand</keyword>
<name>A0A843YRK0_9BURK</name>
<proteinExistence type="predicted"/>
<evidence type="ECO:0000256" key="2">
    <source>
        <dbReference type="ARBA" id="ARBA00022452"/>
    </source>
</evidence>
<dbReference type="AlphaFoldDB" id="A0A843YRK0"/>
<organism evidence="8 9">
    <name type="scientific">Glaciimonas soli</name>
    <dbReference type="NCBI Taxonomy" id="2590999"/>
    <lineage>
        <taxon>Bacteria</taxon>
        <taxon>Pseudomonadati</taxon>
        <taxon>Pseudomonadota</taxon>
        <taxon>Betaproteobacteria</taxon>
        <taxon>Burkholderiales</taxon>
        <taxon>Oxalobacteraceae</taxon>
        <taxon>Glaciimonas</taxon>
    </lineage>
</organism>
<keyword evidence="9" id="KW-1185">Reference proteome</keyword>
<comment type="subcellular location">
    <subcellularLocation>
        <location evidence="1">Membrane</location>
    </subcellularLocation>
</comment>
<dbReference type="GO" id="GO:0019867">
    <property type="term" value="C:outer membrane"/>
    <property type="evidence" value="ECO:0007669"/>
    <property type="project" value="InterPro"/>
</dbReference>
<evidence type="ECO:0000256" key="3">
    <source>
        <dbReference type="ARBA" id="ARBA00022692"/>
    </source>
</evidence>
<dbReference type="RefSeq" id="WP_153233646.1">
    <property type="nucleotide sequence ID" value="NZ_WINI01000001.1"/>
</dbReference>
<accession>A0A843YRK0</accession>
<dbReference type="EMBL" id="WINI01000001">
    <property type="protein sequence ID" value="MQR00133.1"/>
    <property type="molecule type" value="Genomic_DNA"/>
</dbReference>
<keyword evidence="4" id="KW-0732">Signal</keyword>
<evidence type="ECO:0000256" key="1">
    <source>
        <dbReference type="ARBA" id="ARBA00004370"/>
    </source>
</evidence>
<dbReference type="Gene3D" id="3.10.20.310">
    <property type="entry name" value="membrane protein fhac"/>
    <property type="match status" value="2"/>
</dbReference>
<reference evidence="8 9" key="1">
    <citation type="submission" date="2019-10" db="EMBL/GenBank/DDBJ databases">
        <title>Glaciimonas soli sp. nov., a psychrophilic bacterium isolated from the forest soil of a high elevation mountain in Taiwan.</title>
        <authorList>
            <person name="Wang L.-T."/>
            <person name="Shieh W.Y."/>
        </authorList>
    </citation>
    <scope>NUCLEOTIDE SEQUENCE [LARGE SCALE GENOMIC DNA]</scope>
    <source>
        <strain evidence="8 9">GS1</strain>
    </source>
</reference>
<keyword evidence="3" id="KW-0812">Transmembrane</keyword>
<keyword evidence="5" id="KW-0472">Membrane</keyword>
<dbReference type="PANTHER" id="PTHR12815:SF47">
    <property type="entry name" value="TRANSLOCATION AND ASSEMBLY MODULE SUBUNIT TAMA"/>
    <property type="match status" value="1"/>
</dbReference>
<keyword evidence="6" id="KW-0998">Cell outer membrane</keyword>